<keyword evidence="2" id="KW-1185">Reference proteome</keyword>
<reference evidence="3" key="1">
    <citation type="submission" date="2016-06" db="UniProtKB">
        <authorList>
            <consortium name="WormBaseParasite"/>
        </authorList>
    </citation>
    <scope>IDENTIFICATION</scope>
</reference>
<gene>
    <name evidence="1" type="ORF">SSLN_LOCUS1362</name>
</gene>
<organism evidence="3">
    <name type="scientific">Schistocephalus solidus</name>
    <name type="common">Tapeworm</name>
    <dbReference type="NCBI Taxonomy" id="70667"/>
    <lineage>
        <taxon>Eukaryota</taxon>
        <taxon>Metazoa</taxon>
        <taxon>Spiralia</taxon>
        <taxon>Lophotrochozoa</taxon>
        <taxon>Platyhelminthes</taxon>
        <taxon>Cestoda</taxon>
        <taxon>Eucestoda</taxon>
        <taxon>Diphyllobothriidea</taxon>
        <taxon>Diphyllobothriidae</taxon>
        <taxon>Schistocephalus</taxon>
    </lineage>
</organism>
<protein>
    <submittedName>
        <fullName evidence="3">Reverse transcriptase domain-containing protein</fullName>
    </submittedName>
</protein>
<dbReference type="AlphaFoldDB" id="A0A183SAW4"/>
<evidence type="ECO:0000313" key="1">
    <source>
        <dbReference type="EMBL" id="VDL87555.1"/>
    </source>
</evidence>
<proteinExistence type="predicted"/>
<dbReference type="Proteomes" id="UP000275846">
    <property type="component" value="Unassembled WGS sequence"/>
</dbReference>
<sequence length="110" mass="12333">MGDFDALIIDWRSVYAHSSTLAFVGCLLSTTLEVLLSQQITFETRVHDGQQANCLDLILTKSQGSIEELSCLPLLDKSEHVLLDGRTRYFQYPKETQQSEGIHGEAISME</sequence>
<dbReference type="WBParaSite" id="SSLN_0000141601-mRNA-1">
    <property type="protein sequence ID" value="SSLN_0000141601-mRNA-1"/>
    <property type="gene ID" value="SSLN_0000141601"/>
</dbReference>
<evidence type="ECO:0000313" key="2">
    <source>
        <dbReference type="Proteomes" id="UP000275846"/>
    </source>
</evidence>
<dbReference type="OrthoDB" id="6263033at2759"/>
<evidence type="ECO:0000313" key="3">
    <source>
        <dbReference type="WBParaSite" id="SSLN_0000141601-mRNA-1"/>
    </source>
</evidence>
<accession>A0A183SAW4</accession>
<reference evidence="1 2" key="2">
    <citation type="submission" date="2018-11" db="EMBL/GenBank/DDBJ databases">
        <authorList>
            <consortium name="Pathogen Informatics"/>
        </authorList>
    </citation>
    <scope>NUCLEOTIDE SEQUENCE [LARGE SCALE GENOMIC DNA]</scope>
    <source>
        <strain evidence="1 2">NST_G2</strain>
    </source>
</reference>
<dbReference type="EMBL" id="UYSU01002656">
    <property type="protein sequence ID" value="VDL87555.1"/>
    <property type="molecule type" value="Genomic_DNA"/>
</dbReference>
<name>A0A183SAW4_SCHSO</name>